<dbReference type="EMBL" id="AVOT02007477">
    <property type="protein sequence ID" value="MBW0483995.1"/>
    <property type="molecule type" value="Genomic_DNA"/>
</dbReference>
<dbReference type="Proteomes" id="UP000765509">
    <property type="component" value="Unassembled WGS sequence"/>
</dbReference>
<feature type="compositionally biased region" description="Polar residues" evidence="1">
    <location>
        <begin position="61"/>
        <end position="76"/>
    </location>
</feature>
<evidence type="ECO:0000313" key="2">
    <source>
        <dbReference type="EMBL" id="MBW0483995.1"/>
    </source>
</evidence>
<accession>A0A9Q3CJ25</accession>
<dbReference type="AlphaFoldDB" id="A0A9Q3CJ25"/>
<organism evidence="2 3">
    <name type="scientific">Austropuccinia psidii MF-1</name>
    <dbReference type="NCBI Taxonomy" id="1389203"/>
    <lineage>
        <taxon>Eukaryota</taxon>
        <taxon>Fungi</taxon>
        <taxon>Dikarya</taxon>
        <taxon>Basidiomycota</taxon>
        <taxon>Pucciniomycotina</taxon>
        <taxon>Pucciniomycetes</taxon>
        <taxon>Pucciniales</taxon>
        <taxon>Sphaerophragmiaceae</taxon>
        <taxon>Austropuccinia</taxon>
    </lineage>
</organism>
<protein>
    <submittedName>
        <fullName evidence="2">Uncharacterized protein</fullName>
    </submittedName>
</protein>
<name>A0A9Q3CJ25_9BASI</name>
<feature type="region of interest" description="Disordered" evidence="1">
    <location>
        <begin position="1"/>
        <end position="76"/>
    </location>
</feature>
<feature type="compositionally biased region" description="Polar residues" evidence="1">
    <location>
        <begin position="33"/>
        <end position="44"/>
    </location>
</feature>
<comment type="caution">
    <text evidence="2">The sequence shown here is derived from an EMBL/GenBank/DDBJ whole genome shotgun (WGS) entry which is preliminary data.</text>
</comment>
<keyword evidence="3" id="KW-1185">Reference proteome</keyword>
<evidence type="ECO:0000313" key="3">
    <source>
        <dbReference type="Proteomes" id="UP000765509"/>
    </source>
</evidence>
<gene>
    <name evidence="2" type="ORF">O181_023710</name>
</gene>
<evidence type="ECO:0000256" key="1">
    <source>
        <dbReference type="SAM" id="MobiDB-lite"/>
    </source>
</evidence>
<sequence>MGATKSQAKVGEGDKSTAAAGAQTGRVKATVKSDPTSRGKSQSGRARKATADGPEQWHSAKMNTGQINKGGSLTEK</sequence>
<proteinExistence type="predicted"/>
<reference evidence="2" key="1">
    <citation type="submission" date="2021-03" db="EMBL/GenBank/DDBJ databases">
        <title>Draft genome sequence of rust myrtle Austropuccinia psidii MF-1, a brazilian biotype.</title>
        <authorList>
            <person name="Quecine M.C."/>
            <person name="Pachon D.M.R."/>
            <person name="Bonatelli M.L."/>
            <person name="Correr F.H."/>
            <person name="Franceschini L.M."/>
            <person name="Leite T.F."/>
            <person name="Margarido G.R.A."/>
            <person name="Almeida C.A."/>
            <person name="Ferrarezi J.A."/>
            <person name="Labate C.A."/>
        </authorList>
    </citation>
    <scope>NUCLEOTIDE SEQUENCE</scope>
    <source>
        <strain evidence="2">MF-1</strain>
    </source>
</reference>